<proteinExistence type="predicted"/>
<evidence type="ECO:0000256" key="1">
    <source>
        <dbReference type="ARBA" id="ARBA00004141"/>
    </source>
</evidence>
<dbReference type="GO" id="GO:0016020">
    <property type="term" value="C:membrane"/>
    <property type="evidence" value="ECO:0007669"/>
    <property type="project" value="UniProtKB-SubCell"/>
</dbReference>
<feature type="transmembrane region" description="Helical" evidence="2">
    <location>
        <begin position="413"/>
        <end position="434"/>
    </location>
</feature>
<dbReference type="InterPro" id="IPR011701">
    <property type="entry name" value="MFS"/>
</dbReference>
<protein>
    <recommendedName>
        <fullName evidence="3">Major facilitator superfamily (MFS) profile domain-containing protein</fullName>
    </recommendedName>
</protein>
<dbReference type="CDD" id="cd17352">
    <property type="entry name" value="MFS_MCT_SLC16"/>
    <property type="match status" value="1"/>
</dbReference>
<dbReference type="PROSITE" id="PS50850">
    <property type="entry name" value="MFS"/>
    <property type="match status" value="1"/>
</dbReference>
<feature type="transmembrane region" description="Helical" evidence="2">
    <location>
        <begin position="287"/>
        <end position="304"/>
    </location>
</feature>
<dbReference type="Pfam" id="PF07690">
    <property type="entry name" value="MFS_1"/>
    <property type="match status" value="2"/>
</dbReference>
<keyword evidence="4" id="KW-1185">Reference proteome</keyword>
<evidence type="ECO:0000313" key="4">
    <source>
        <dbReference type="Proteomes" id="UP000887575"/>
    </source>
</evidence>
<sequence length="532" mass="57352">MPNPSSTQRHIAPDGGWGWVVVLGAFLIHVISDGFIDSLGIVMDRLKEEFHADNASAALVFSVLNAVYMASGVVATAIADRIGRQLTCAIGCLFSALGCLLSIWASSMLLVGVTIGVILGIGSGLMYSSAIVCMTTYFDKKRSLATGITVCGAGVGAFLFSPINALVIDHFGYKGVFILFTGLFVFCLLFAATFKPIPKQMSQEVEDRTLLSEKSSAAFTMKEIEEKEDGLNHWLRKTISLLKDPVLLVFGFSCMVTSVGTTGPIYFLPFYATNTLGLTRDQSSVPISIYGLSNTLGRLVCGFISDRRIPLPKKAGDDKARNRRCILGGSLLLCGLFCCLSFLLSDFLSVCLYAGLFGYFSAASICLLSVVLVDLVGIEKLTNSFGIILTFKAIGTMIGPSIAGWLADYFGSYHPSYIFSGLINTLGRLVCGFISDRRIPLPKKAGDNKARNRRYILLCGLFCCLSFLLNDFLSVCLYAGLFGYFSAASICLMSVVLVDLVGIEKLTNSFGIILTFKAIGTMIGPSIAGWYI</sequence>
<dbReference type="WBParaSite" id="MBELARI_LOCUS12057">
    <property type="protein sequence ID" value="MBELARI_LOCUS12057"/>
    <property type="gene ID" value="MBELARI_LOCUS12057"/>
</dbReference>
<feature type="transmembrane region" description="Helical" evidence="2">
    <location>
        <begin position="385"/>
        <end position="407"/>
    </location>
</feature>
<feature type="transmembrane region" description="Helical" evidence="2">
    <location>
        <begin position="356"/>
        <end position="378"/>
    </location>
</feature>
<dbReference type="Proteomes" id="UP000887575">
    <property type="component" value="Unassembled WGS sequence"/>
</dbReference>
<reference evidence="5" key="1">
    <citation type="submission" date="2024-02" db="UniProtKB">
        <authorList>
            <consortium name="WormBaseParasite"/>
        </authorList>
    </citation>
    <scope>IDENTIFICATION</scope>
</reference>
<feature type="transmembrane region" description="Helical" evidence="2">
    <location>
        <begin position="510"/>
        <end position="531"/>
    </location>
</feature>
<dbReference type="GO" id="GO:0008028">
    <property type="term" value="F:monocarboxylic acid transmembrane transporter activity"/>
    <property type="evidence" value="ECO:0007669"/>
    <property type="project" value="TreeGrafter"/>
</dbReference>
<feature type="domain" description="Major facilitator superfamily (MFS) profile" evidence="3">
    <location>
        <begin position="18"/>
        <end position="439"/>
    </location>
</feature>
<feature type="transmembrane region" description="Helical" evidence="2">
    <location>
        <begin position="325"/>
        <end position="344"/>
    </location>
</feature>
<comment type="subcellular location">
    <subcellularLocation>
        <location evidence="1">Membrane</location>
        <topology evidence="1">Multi-pass membrane protein</topology>
    </subcellularLocation>
</comment>
<dbReference type="PANTHER" id="PTHR11360">
    <property type="entry name" value="MONOCARBOXYLATE TRANSPORTER"/>
    <property type="match status" value="1"/>
</dbReference>
<keyword evidence="2" id="KW-1133">Transmembrane helix</keyword>
<feature type="transmembrane region" description="Helical" evidence="2">
    <location>
        <begin position="16"/>
        <end position="36"/>
    </location>
</feature>
<feature type="transmembrane region" description="Helical" evidence="2">
    <location>
        <begin position="481"/>
        <end position="503"/>
    </location>
</feature>
<dbReference type="InterPro" id="IPR050327">
    <property type="entry name" value="Proton-linked_MCT"/>
</dbReference>
<evidence type="ECO:0000259" key="3">
    <source>
        <dbReference type="PROSITE" id="PS50850"/>
    </source>
</evidence>
<feature type="transmembrane region" description="Helical" evidence="2">
    <location>
        <begin position="86"/>
        <end position="105"/>
    </location>
</feature>
<organism evidence="4 5">
    <name type="scientific">Mesorhabditis belari</name>
    <dbReference type="NCBI Taxonomy" id="2138241"/>
    <lineage>
        <taxon>Eukaryota</taxon>
        <taxon>Metazoa</taxon>
        <taxon>Ecdysozoa</taxon>
        <taxon>Nematoda</taxon>
        <taxon>Chromadorea</taxon>
        <taxon>Rhabditida</taxon>
        <taxon>Rhabditina</taxon>
        <taxon>Rhabditomorpha</taxon>
        <taxon>Rhabditoidea</taxon>
        <taxon>Rhabditidae</taxon>
        <taxon>Mesorhabditinae</taxon>
        <taxon>Mesorhabditis</taxon>
    </lineage>
</organism>
<dbReference type="Gene3D" id="1.20.1250.20">
    <property type="entry name" value="MFS general substrate transporter like domains"/>
    <property type="match status" value="3"/>
</dbReference>
<accession>A0AAF3EDL0</accession>
<keyword evidence="2" id="KW-0812">Transmembrane</keyword>
<feature type="transmembrane region" description="Helical" evidence="2">
    <location>
        <begin position="144"/>
        <end position="163"/>
    </location>
</feature>
<feature type="transmembrane region" description="Helical" evidence="2">
    <location>
        <begin position="455"/>
        <end position="475"/>
    </location>
</feature>
<feature type="transmembrane region" description="Helical" evidence="2">
    <location>
        <begin position="56"/>
        <end position="79"/>
    </location>
</feature>
<dbReference type="AlphaFoldDB" id="A0AAF3EDL0"/>
<dbReference type="SUPFAM" id="SSF103473">
    <property type="entry name" value="MFS general substrate transporter"/>
    <property type="match status" value="2"/>
</dbReference>
<feature type="transmembrane region" description="Helical" evidence="2">
    <location>
        <begin position="246"/>
        <end position="267"/>
    </location>
</feature>
<name>A0AAF3EDL0_9BILA</name>
<evidence type="ECO:0000313" key="5">
    <source>
        <dbReference type="WBParaSite" id="MBELARI_LOCUS12057"/>
    </source>
</evidence>
<evidence type="ECO:0000256" key="2">
    <source>
        <dbReference type="SAM" id="Phobius"/>
    </source>
</evidence>
<dbReference type="InterPro" id="IPR036259">
    <property type="entry name" value="MFS_trans_sf"/>
</dbReference>
<dbReference type="PANTHER" id="PTHR11360:SF284">
    <property type="entry name" value="EG:103B4.3 PROTEIN-RELATED"/>
    <property type="match status" value="1"/>
</dbReference>
<feature type="transmembrane region" description="Helical" evidence="2">
    <location>
        <begin position="111"/>
        <end position="132"/>
    </location>
</feature>
<feature type="transmembrane region" description="Helical" evidence="2">
    <location>
        <begin position="175"/>
        <end position="194"/>
    </location>
</feature>
<keyword evidence="2" id="KW-0472">Membrane</keyword>
<dbReference type="InterPro" id="IPR020846">
    <property type="entry name" value="MFS_dom"/>
</dbReference>